<dbReference type="Pfam" id="PF14223">
    <property type="entry name" value="Retrotran_gag_2"/>
    <property type="match status" value="1"/>
</dbReference>
<dbReference type="SUPFAM" id="SSF53098">
    <property type="entry name" value="Ribonuclease H-like"/>
    <property type="match status" value="1"/>
</dbReference>
<dbReference type="EMBL" id="BKCJ010002731">
    <property type="protein sequence ID" value="GEU50553.1"/>
    <property type="molecule type" value="Genomic_DNA"/>
</dbReference>
<dbReference type="GO" id="GO:0015074">
    <property type="term" value="P:DNA integration"/>
    <property type="evidence" value="ECO:0007669"/>
    <property type="project" value="InterPro"/>
</dbReference>
<reference evidence="2" key="1">
    <citation type="journal article" date="2019" name="Sci. Rep.">
        <title>Draft genome of Tanacetum cinerariifolium, the natural source of mosquito coil.</title>
        <authorList>
            <person name="Yamashiro T."/>
            <person name="Shiraishi A."/>
            <person name="Satake H."/>
            <person name="Nakayama K."/>
        </authorList>
    </citation>
    <scope>NUCLEOTIDE SEQUENCE</scope>
</reference>
<dbReference type="InterPro" id="IPR001584">
    <property type="entry name" value="Integrase_cat-core"/>
</dbReference>
<dbReference type="PANTHER" id="PTHR34676">
    <property type="entry name" value="DUF4219 DOMAIN-CONTAINING PROTEIN-RELATED"/>
    <property type="match status" value="1"/>
</dbReference>
<dbReference type="InterPro" id="IPR036397">
    <property type="entry name" value="RNaseH_sf"/>
</dbReference>
<gene>
    <name evidence="2" type="ORF">Tci_022531</name>
</gene>
<comment type="caution">
    <text evidence="2">The sequence shown here is derived from an EMBL/GenBank/DDBJ whole genome shotgun (WGS) entry which is preliminary data.</text>
</comment>
<dbReference type="GO" id="GO:0003676">
    <property type="term" value="F:nucleic acid binding"/>
    <property type="evidence" value="ECO:0007669"/>
    <property type="project" value="InterPro"/>
</dbReference>
<evidence type="ECO:0000313" key="2">
    <source>
        <dbReference type="EMBL" id="GEU50553.1"/>
    </source>
</evidence>
<dbReference type="PANTHER" id="PTHR34676:SF8">
    <property type="entry name" value="TRANSMEMBRANE PROTEIN"/>
    <property type="match status" value="1"/>
</dbReference>
<dbReference type="PROSITE" id="PS50994">
    <property type="entry name" value="INTEGRASE"/>
    <property type="match status" value="1"/>
</dbReference>
<feature type="domain" description="Integrase catalytic" evidence="1">
    <location>
        <begin position="57"/>
        <end position="186"/>
    </location>
</feature>
<organism evidence="2">
    <name type="scientific">Tanacetum cinerariifolium</name>
    <name type="common">Dalmatian daisy</name>
    <name type="synonym">Chrysanthemum cinerariifolium</name>
    <dbReference type="NCBI Taxonomy" id="118510"/>
    <lineage>
        <taxon>Eukaryota</taxon>
        <taxon>Viridiplantae</taxon>
        <taxon>Streptophyta</taxon>
        <taxon>Embryophyta</taxon>
        <taxon>Tracheophyta</taxon>
        <taxon>Spermatophyta</taxon>
        <taxon>Magnoliopsida</taxon>
        <taxon>eudicotyledons</taxon>
        <taxon>Gunneridae</taxon>
        <taxon>Pentapetalae</taxon>
        <taxon>asterids</taxon>
        <taxon>campanulids</taxon>
        <taxon>Asterales</taxon>
        <taxon>Asteraceae</taxon>
        <taxon>Asteroideae</taxon>
        <taxon>Anthemideae</taxon>
        <taxon>Anthemidinae</taxon>
        <taxon>Tanacetum</taxon>
    </lineage>
</organism>
<name>A0A6L2KM13_TANCI</name>
<protein>
    <recommendedName>
        <fullName evidence="1">Integrase catalytic domain-containing protein</fullName>
    </recommendedName>
</protein>
<dbReference type="Gene3D" id="3.30.420.10">
    <property type="entry name" value="Ribonuclease H-like superfamily/Ribonuclease H"/>
    <property type="match status" value="1"/>
</dbReference>
<proteinExistence type="predicted"/>
<dbReference type="AlphaFoldDB" id="A0A6L2KM13"/>
<sequence>MKETPYELLKDIEKKQLGKNEEAKMNIYNALPHKEYERVFMCKITKEIWHTLIITHKGNYEVKNYRNDLPTLEYEKSSISNEETIDSAFTRFNAIVTSMMTTIDEAIDLATLALDELIEILKVYEMVLDNDGVGSKTTKEKVKVSSSQREFDNEVQFGVFGDKHEISYNFSAPHSPQSNGVVERKN</sequence>
<accession>A0A6L2KM13</accession>
<dbReference type="InterPro" id="IPR012337">
    <property type="entry name" value="RNaseH-like_sf"/>
</dbReference>
<evidence type="ECO:0000259" key="1">
    <source>
        <dbReference type="PROSITE" id="PS50994"/>
    </source>
</evidence>